<keyword evidence="8" id="KW-0784">Thiamine biosynthesis</keyword>
<evidence type="ECO:0000256" key="7">
    <source>
        <dbReference type="ARBA" id="ARBA00022898"/>
    </source>
</evidence>
<dbReference type="GO" id="GO:0046872">
    <property type="term" value="F:metal ion binding"/>
    <property type="evidence" value="ECO:0007669"/>
    <property type="project" value="UniProtKB-KW"/>
</dbReference>
<evidence type="ECO:0000256" key="4">
    <source>
        <dbReference type="ARBA" id="ARBA00011738"/>
    </source>
</evidence>
<keyword evidence="5" id="KW-0808">Transferase</keyword>
<keyword evidence="12" id="KW-0732">Signal</keyword>
<reference evidence="14" key="1">
    <citation type="submission" date="2021-06" db="EMBL/GenBank/DDBJ databases">
        <title>Elioraea tepida, sp. nov., a moderately thermophilic aerobic anoxygenic phototrophic bacterium isolated from an alkaline siliceous hot spring mat community in Yellowstone National Park, WY, USA.</title>
        <authorList>
            <person name="Saini M.K."/>
            <person name="Yoshida S."/>
            <person name="Sebastian A."/>
            <person name="Hirose S."/>
            <person name="Hara E."/>
            <person name="Tamaki H."/>
            <person name="Soulier N.T."/>
            <person name="Albert I."/>
            <person name="Hanada S."/>
            <person name="Bryant D.A."/>
            <person name="Tank M."/>
        </authorList>
    </citation>
    <scope>NUCLEOTIDE SEQUENCE</scope>
    <source>
        <strain evidence="14">MS-P2</strain>
    </source>
</reference>
<comment type="pathway">
    <text evidence="2">Cofactor biosynthesis; thiamine diphosphate biosynthesis.</text>
</comment>
<evidence type="ECO:0000256" key="9">
    <source>
        <dbReference type="ARBA" id="ARBA00023004"/>
    </source>
</evidence>
<dbReference type="PANTHER" id="PTHR31528">
    <property type="entry name" value="4-AMINO-5-HYDROXYMETHYL-2-METHYLPYRIMIDINE PHOSPHATE SYNTHASE THI11-RELATED"/>
    <property type="match status" value="1"/>
</dbReference>
<sequence length="347" mass="37829">MTLSRRALLGASLAAASAPLAAPAIAQTLTNIRFTLDWRFQGVHAWYFLAREKGWFREAGLNVTIDQGDGSANTITRIMGGAYDASFGDMGAIIQQAAARPGEQPLMVYQIYNTAPFAIVVKADGPIRTVADLAGRKLGGPAGSAATRTYPLFARLNGIDPTKNEILNMAPNLQEQMLIQGQVEGSLVFTLTSYMNLVGMRQNPDRDFRWFVFADHGIEAYSNGVMVSQKLARENPEAVRGLVRAINRAMLEVGRDPTEGVRLMARIEPTINEAVERQRIEYAWRTVIATPEAVRLGAGDLDDARLGRAIAQTVEVFGLSRTPAPSEVFSRAFLPPASERTLTPPRA</sequence>
<dbReference type="GO" id="GO:0009228">
    <property type="term" value="P:thiamine biosynthetic process"/>
    <property type="evidence" value="ECO:0007669"/>
    <property type="project" value="UniProtKB-KW"/>
</dbReference>
<evidence type="ECO:0000256" key="12">
    <source>
        <dbReference type="SAM" id="SignalP"/>
    </source>
</evidence>
<dbReference type="PANTHER" id="PTHR31528:SF1">
    <property type="entry name" value="4-AMINO-5-HYDROXYMETHYL-2-METHYLPYRIMIDINE PHOSPHATE SYNTHASE THI11-RELATED"/>
    <property type="match status" value="1"/>
</dbReference>
<evidence type="ECO:0000256" key="11">
    <source>
        <dbReference type="ARBA" id="ARBA00048179"/>
    </source>
</evidence>
<feature type="chain" id="PRO_5037679866" description="Thiamine pyrimidine synthase" evidence="12">
    <location>
        <begin position="27"/>
        <end position="347"/>
    </location>
</feature>
<evidence type="ECO:0000313" key="15">
    <source>
        <dbReference type="Proteomes" id="UP000694001"/>
    </source>
</evidence>
<accession>A0A975YIB5</accession>
<evidence type="ECO:0000256" key="2">
    <source>
        <dbReference type="ARBA" id="ARBA00004948"/>
    </source>
</evidence>
<evidence type="ECO:0000313" key="14">
    <source>
        <dbReference type="EMBL" id="QXM23635.1"/>
    </source>
</evidence>
<name>A0A975YIB5_9PROT</name>
<evidence type="ECO:0000256" key="5">
    <source>
        <dbReference type="ARBA" id="ARBA00022679"/>
    </source>
</evidence>
<evidence type="ECO:0000259" key="13">
    <source>
        <dbReference type="Pfam" id="PF09084"/>
    </source>
</evidence>
<dbReference type="PROSITE" id="PS51318">
    <property type="entry name" value="TAT"/>
    <property type="match status" value="1"/>
</dbReference>
<dbReference type="Pfam" id="PF09084">
    <property type="entry name" value="NMT1"/>
    <property type="match status" value="1"/>
</dbReference>
<dbReference type="EMBL" id="CP076448">
    <property type="protein sequence ID" value="QXM23635.1"/>
    <property type="molecule type" value="Genomic_DNA"/>
</dbReference>
<protein>
    <recommendedName>
        <fullName evidence="10">Thiamine pyrimidine synthase</fullName>
    </recommendedName>
</protein>
<dbReference type="InterPro" id="IPR027939">
    <property type="entry name" value="NMT1/THI5"/>
</dbReference>
<evidence type="ECO:0000256" key="8">
    <source>
        <dbReference type="ARBA" id="ARBA00022977"/>
    </source>
</evidence>
<dbReference type="GO" id="GO:0016740">
    <property type="term" value="F:transferase activity"/>
    <property type="evidence" value="ECO:0007669"/>
    <property type="project" value="UniProtKB-KW"/>
</dbReference>
<dbReference type="Proteomes" id="UP000694001">
    <property type="component" value="Chromosome"/>
</dbReference>
<evidence type="ECO:0000256" key="6">
    <source>
        <dbReference type="ARBA" id="ARBA00022723"/>
    </source>
</evidence>
<dbReference type="InterPro" id="IPR006311">
    <property type="entry name" value="TAT_signal"/>
</dbReference>
<gene>
    <name evidence="14" type="ORF">KO353_09940</name>
</gene>
<keyword evidence="9" id="KW-0408">Iron</keyword>
<comment type="function">
    <text evidence="1">Responsible for the formation of the pyrimidine heterocycle in the thiamine biosynthesis pathway. Catalyzes the formation of hydroxymethylpyrimidine phosphate (HMP-P) from histidine and pyridoxal phosphate (PLP). The protein uses PLP and the active site histidine to form HMP-P, generating an inactive enzyme. The enzyme can only undergo a single turnover, which suggests it is a suicide enzyme.</text>
</comment>
<comment type="subunit">
    <text evidence="4">Homodimer.</text>
</comment>
<dbReference type="InterPro" id="IPR015168">
    <property type="entry name" value="SsuA/THI5"/>
</dbReference>
<proteinExistence type="inferred from homology"/>
<feature type="signal peptide" evidence="12">
    <location>
        <begin position="1"/>
        <end position="26"/>
    </location>
</feature>
<comment type="catalytic activity">
    <reaction evidence="11">
        <text>N(6)-(pyridoxal phosphate)-L-lysyl-[4-amino-5-hydroxymethyl-2-methylpyrimidine phosphate synthase] + L-histidyl-[4-amino-5-hydroxymethyl-2-methylpyrimidine phosphate synthase] + 2 Fe(3+) + 4 H2O = L-lysyl-[4-amino-5-hydroxymethyl-2-methylpyrimidine phosphate synthase] + (2S)-2-amino-5-hydroxy-4-oxopentanoyl-[4-amino-5-hydroxymethyl-2-methylpyrimidine phosphate synthase] + 4-amino-2-methyl-5-(phosphooxymethyl)pyrimidine + 3-oxopropanoate + 2 Fe(2+) + 2 H(+)</text>
        <dbReference type="Rhea" id="RHEA:65756"/>
        <dbReference type="Rhea" id="RHEA-COMP:16892"/>
        <dbReference type="Rhea" id="RHEA-COMP:16893"/>
        <dbReference type="Rhea" id="RHEA-COMP:16894"/>
        <dbReference type="Rhea" id="RHEA-COMP:16895"/>
        <dbReference type="ChEBI" id="CHEBI:15377"/>
        <dbReference type="ChEBI" id="CHEBI:15378"/>
        <dbReference type="ChEBI" id="CHEBI:29033"/>
        <dbReference type="ChEBI" id="CHEBI:29034"/>
        <dbReference type="ChEBI" id="CHEBI:29969"/>
        <dbReference type="ChEBI" id="CHEBI:29979"/>
        <dbReference type="ChEBI" id="CHEBI:33190"/>
        <dbReference type="ChEBI" id="CHEBI:58354"/>
        <dbReference type="ChEBI" id="CHEBI:143915"/>
        <dbReference type="ChEBI" id="CHEBI:157692"/>
    </reaction>
    <physiologicalReaction direction="left-to-right" evidence="11">
        <dbReference type="Rhea" id="RHEA:65757"/>
    </physiologicalReaction>
</comment>
<keyword evidence="15" id="KW-1185">Reference proteome</keyword>
<keyword evidence="6" id="KW-0479">Metal-binding</keyword>
<dbReference type="RefSeq" id="WP_218284513.1">
    <property type="nucleotide sequence ID" value="NZ_CP076448.1"/>
</dbReference>
<evidence type="ECO:0000256" key="1">
    <source>
        <dbReference type="ARBA" id="ARBA00003469"/>
    </source>
</evidence>
<comment type="similarity">
    <text evidence="3">Belongs to the NMT1/THI5 family.</text>
</comment>
<dbReference type="KEGG" id="elio:KO353_09940"/>
<evidence type="ECO:0000256" key="3">
    <source>
        <dbReference type="ARBA" id="ARBA00009406"/>
    </source>
</evidence>
<evidence type="ECO:0000256" key="10">
    <source>
        <dbReference type="ARBA" id="ARBA00033171"/>
    </source>
</evidence>
<dbReference type="AlphaFoldDB" id="A0A975YIB5"/>
<organism evidence="14 15">
    <name type="scientific">Elioraea tepida</name>
    <dbReference type="NCBI Taxonomy" id="2843330"/>
    <lineage>
        <taxon>Bacteria</taxon>
        <taxon>Pseudomonadati</taxon>
        <taxon>Pseudomonadota</taxon>
        <taxon>Alphaproteobacteria</taxon>
        <taxon>Acetobacterales</taxon>
        <taxon>Elioraeaceae</taxon>
        <taxon>Elioraea</taxon>
    </lineage>
</organism>
<keyword evidence="7" id="KW-0663">Pyridoxal phosphate</keyword>
<feature type="domain" description="SsuA/THI5-like" evidence="13">
    <location>
        <begin position="43"/>
        <end position="259"/>
    </location>
</feature>